<reference evidence="2" key="1">
    <citation type="submission" date="2021-12" db="EMBL/GenBank/DDBJ databases">
        <authorList>
            <person name="King R."/>
        </authorList>
    </citation>
    <scope>NUCLEOTIDE SEQUENCE</scope>
</reference>
<feature type="compositionally biased region" description="Basic and acidic residues" evidence="1">
    <location>
        <begin position="7"/>
        <end position="27"/>
    </location>
</feature>
<evidence type="ECO:0000313" key="3">
    <source>
        <dbReference type="Proteomes" id="UP001153714"/>
    </source>
</evidence>
<dbReference type="EMBL" id="OU893344">
    <property type="protein sequence ID" value="CAG9785293.1"/>
    <property type="molecule type" value="Genomic_DNA"/>
</dbReference>
<evidence type="ECO:0000256" key="1">
    <source>
        <dbReference type="SAM" id="MobiDB-lite"/>
    </source>
</evidence>
<protein>
    <submittedName>
        <fullName evidence="2">Uncharacterized protein</fullName>
    </submittedName>
</protein>
<organism evidence="2 3">
    <name type="scientific">Diatraea saccharalis</name>
    <name type="common">sugarcane borer</name>
    <dbReference type="NCBI Taxonomy" id="40085"/>
    <lineage>
        <taxon>Eukaryota</taxon>
        <taxon>Metazoa</taxon>
        <taxon>Ecdysozoa</taxon>
        <taxon>Arthropoda</taxon>
        <taxon>Hexapoda</taxon>
        <taxon>Insecta</taxon>
        <taxon>Pterygota</taxon>
        <taxon>Neoptera</taxon>
        <taxon>Endopterygota</taxon>
        <taxon>Lepidoptera</taxon>
        <taxon>Glossata</taxon>
        <taxon>Ditrysia</taxon>
        <taxon>Pyraloidea</taxon>
        <taxon>Crambidae</taxon>
        <taxon>Crambinae</taxon>
        <taxon>Diatraea</taxon>
    </lineage>
</organism>
<feature type="compositionally biased region" description="Gly residues" evidence="1">
    <location>
        <begin position="64"/>
        <end position="74"/>
    </location>
</feature>
<reference evidence="2" key="2">
    <citation type="submission" date="2022-10" db="EMBL/GenBank/DDBJ databases">
        <authorList>
            <consortium name="ENA_rothamsted_submissions"/>
            <consortium name="culmorum"/>
            <person name="King R."/>
        </authorList>
    </citation>
    <scope>NUCLEOTIDE SEQUENCE</scope>
</reference>
<sequence length="214" mass="23353">MCDCAEEQQRRLQAEREREELEREAAKAQKSSAKGQKRSSAKGGESAQKRSTKSDAATQKRGQSAGGKGHLGEGAGRRRGSNADAPSTPAWVSVLGGTLLMALLGFLAKTGSDPEGWARPLHSCLCYVGKSLGSYCNVQCVQAADLESGGDDNDDCDCEVDGYGDVLFDDDEEEDADEEYEEEEEKENVALKCDVRIDSKKRVRFLFLLFMKII</sequence>
<gene>
    <name evidence="2" type="ORF">DIATSA_LOCUS3335</name>
</gene>
<evidence type="ECO:0000313" key="2">
    <source>
        <dbReference type="EMBL" id="CAG9785293.1"/>
    </source>
</evidence>
<feature type="region of interest" description="Disordered" evidence="1">
    <location>
        <begin position="1"/>
        <end position="87"/>
    </location>
</feature>
<keyword evidence="3" id="KW-1185">Reference proteome</keyword>
<dbReference type="Proteomes" id="UP001153714">
    <property type="component" value="Chromosome 13"/>
</dbReference>
<proteinExistence type="predicted"/>
<name>A0A9N9QXH4_9NEOP</name>
<dbReference type="OrthoDB" id="7490629at2759"/>
<accession>A0A9N9QXH4</accession>
<dbReference type="AlphaFoldDB" id="A0A9N9QXH4"/>